<dbReference type="SUPFAM" id="SSF142906">
    <property type="entry name" value="YjbR-like"/>
    <property type="match status" value="1"/>
</dbReference>
<dbReference type="RefSeq" id="WP_130477928.1">
    <property type="nucleotide sequence ID" value="NZ_SFCC01000013.1"/>
</dbReference>
<comment type="caution">
    <text evidence="1">The sequence shown here is derived from an EMBL/GenBank/DDBJ whole genome shotgun (WGS) entry which is preliminary data.</text>
</comment>
<protein>
    <recommendedName>
        <fullName evidence="3">MmcQ/YjbR family DNA-binding protein</fullName>
    </recommendedName>
</protein>
<dbReference type="InterPro" id="IPR038056">
    <property type="entry name" value="YjbR-like_sf"/>
</dbReference>
<dbReference type="EMBL" id="SFCC01000013">
    <property type="protein sequence ID" value="RZQ61114.1"/>
    <property type="molecule type" value="Genomic_DNA"/>
</dbReference>
<gene>
    <name evidence="1" type="ORF">EWH70_24820</name>
</gene>
<dbReference type="AlphaFoldDB" id="A0A4Q7J505"/>
<accession>A0A4Q7J505</accession>
<sequence>MATPNHTLDDVRELAMGLPRTTEGTHFRMPSFEVGGKHFAVVQKGKNRALLYLSEADARTAIAENPASVSESRRRDRYEGVWVDLGTVATPDLKSLLTLAHKAKA</sequence>
<name>A0A4Q7J505_9PSEU</name>
<reference evidence="1 2" key="1">
    <citation type="submission" date="2019-02" db="EMBL/GenBank/DDBJ databases">
        <title>Draft genome sequence of Amycolatopsis sp. 8-3EHSu isolated from roots of Suaeda maritima.</title>
        <authorList>
            <person name="Duangmal K."/>
            <person name="Chantavorakit T."/>
        </authorList>
    </citation>
    <scope>NUCLEOTIDE SEQUENCE [LARGE SCALE GENOMIC DNA]</scope>
    <source>
        <strain evidence="1 2">8-3EHSu</strain>
    </source>
</reference>
<evidence type="ECO:0000313" key="2">
    <source>
        <dbReference type="Proteomes" id="UP000292003"/>
    </source>
</evidence>
<keyword evidence="2" id="KW-1185">Reference proteome</keyword>
<dbReference type="Proteomes" id="UP000292003">
    <property type="component" value="Unassembled WGS sequence"/>
</dbReference>
<evidence type="ECO:0000313" key="1">
    <source>
        <dbReference type="EMBL" id="RZQ61114.1"/>
    </source>
</evidence>
<dbReference type="OrthoDB" id="954305at2"/>
<evidence type="ECO:0008006" key="3">
    <source>
        <dbReference type="Google" id="ProtNLM"/>
    </source>
</evidence>
<proteinExistence type="predicted"/>
<organism evidence="1 2">
    <name type="scientific">Amycolatopsis suaedae</name>
    <dbReference type="NCBI Taxonomy" id="2510978"/>
    <lineage>
        <taxon>Bacteria</taxon>
        <taxon>Bacillati</taxon>
        <taxon>Actinomycetota</taxon>
        <taxon>Actinomycetes</taxon>
        <taxon>Pseudonocardiales</taxon>
        <taxon>Pseudonocardiaceae</taxon>
        <taxon>Amycolatopsis</taxon>
    </lineage>
</organism>